<reference evidence="1 2" key="1">
    <citation type="submission" date="2015-01" db="EMBL/GenBank/DDBJ databases">
        <title>Evolution of Trichinella species and genotypes.</title>
        <authorList>
            <person name="Korhonen P.K."/>
            <person name="Edoardo P."/>
            <person name="Giuseppe L.R."/>
            <person name="Gasser R.B."/>
        </authorList>
    </citation>
    <scope>NUCLEOTIDE SEQUENCE [LARGE SCALE GENOMIC DNA]</scope>
    <source>
        <strain evidence="1">ISS120</strain>
    </source>
</reference>
<gene>
    <name evidence="1" type="ORF">T03_10793</name>
</gene>
<sequence>MESWTFSSYYERIIIKKTNLNMNLLRTLCKSALFKNRFLVETFACSYSTGGCCVGLSIARDVSPYRCWLK</sequence>
<dbReference type="EMBL" id="JYDI01000365">
    <property type="protein sequence ID" value="KRY45413.1"/>
    <property type="molecule type" value="Genomic_DNA"/>
</dbReference>
<comment type="caution">
    <text evidence="1">The sequence shown here is derived from an EMBL/GenBank/DDBJ whole genome shotgun (WGS) entry which is preliminary data.</text>
</comment>
<evidence type="ECO:0000313" key="1">
    <source>
        <dbReference type="EMBL" id="KRY45413.1"/>
    </source>
</evidence>
<dbReference type="Proteomes" id="UP000054653">
    <property type="component" value="Unassembled WGS sequence"/>
</dbReference>
<dbReference type="AlphaFoldDB" id="A0A0V1C803"/>
<protein>
    <submittedName>
        <fullName evidence="1">Uncharacterized protein</fullName>
    </submittedName>
</protein>
<name>A0A0V1C803_TRIBR</name>
<evidence type="ECO:0000313" key="2">
    <source>
        <dbReference type="Proteomes" id="UP000054653"/>
    </source>
</evidence>
<accession>A0A0V1C803</accession>
<keyword evidence="2" id="KW-1185">Reference proteome</keyword>
<organism evidence="1 2">
    <name type="scientific">Trichinella britovi</name>
    <name type="common">Parasitic roundworm</name>
    <dbReference type="NCBI Taxonomy" id="45882"/>
    <lineage>
        <taxon>Eukaryota</taxon>
        <taxon>Metazoa</taxon>
        <taxon>Ecdysozoa</taxon>
        <taxon>Nematoda</taxon>
        <taxon>Enoplea</taxon>
        <taxon>Dorylaimia</taxon>
        <taxon>Trichinellida</taxon>
        <taxon>Trichinellidae</taxon>
        <taxon>Trichinella</taxon>
    </lineage>
</organism>
<proteinExistence type="predicted"/>